<dbReference type="PANTHER" id="PTHR34220:SF7">
    <property type="entry name" value="SENSOR HISTIDINE KINASE YPDA"/>
    <property type="match status" value="1"/>
</dbReference>
<dbReference type="Gene3D" id="3.30.565.10">
    <property type="entry name" value="Histidine kinase-like ATPase, C-terminal domain"/>
    <property type="match status" value="1"/>
</dbReference>
<evidence type="ECO:0000259" key="8">
    <source>
        <dbReference type="PROSITE" id="PS50885"/>
    </source>
</evidence>
<dbReference type="Gene3D" id="3.30.450.20">
    <property type="entry name" value="PAS domain"/>
    <property type="match status" value="2"/>
</dbReference>
<organism evidence="9 10">
    <name type="scientific">Paenibacillus oceani</name>
    <dbReference type="NCBI Taxonomy" id="2772510"/>
    <lineage>
        <taxon>Bacteria</taxon>
        <taxon>Bacillati</taxon>
        <taxon>Bacillota</taxon>
        <taxon>Bacilli</taxon>
        <taxon>Bacillales</taxon>
        <taxon>Paenibacillaceae</taxon>
        <taxon>Paenibacillus</taxon>
    </lineage>
</organism>
<dbReference type="InterPro" id="IPR003660">
    <property type="entry name" value="HAMP_dom"/>
</dbReference>
<evidence type="ECO:0000256" key="2">
    <source>
        <dbReference type="ARBA" id="ARBA00022475"/>
    </source>
</evidence>
<dbReference type="PANTHER" id="PTHR34220">
    <property type="entry name" value="SENSOR HISTIDINE KINASE YPDA"/>
    <property type="match status" value="1"/>
</dbReference>
<dbReference type="Pfam" id="PF06580">
    <property type="entry name" value="His_kinase"/>
    <property type="match status" value="1"/>
</dbReference>
<dbReference type="InterPro" id="IPR010559">
    <property type="entry name" value="Sig_transdc_His_kin_internal"/>
</dbReference>
<feature type="compositionally biased region" description="Basic and acidic residues" evidence="6">
    <location>
        <begin position="593"/>
        <end position="606"/>
    </location>
</feature>
<dbReference type="Proteomes" id="UP000639396">
    <property type="component" value="Unassembled WGS sequence"/>
</dbReference>
<dbReference type="AlphaFoldDB" id="A0A927CE71"/>
<evidence type="ECO:0000256" key="5">
    <source>
        <dbReference type="ARBA" id="ARBA00023136"/>
    </source>
</evidence>
<feature type="region of interest" description="Disordered" evidence="6">
    <location>
        <begin position="531"/>
        <end position="553"/>
    </location>
</feature>
<keyword evidence="7" id="KW-1133">Transmembrane helix</keyword>
<reference evidence="9" key="1">
    <citation type="submission" date="2020-09" db="EMBL/GenBank/DDBJ databases">
        <title>A novel bacterium of genus Paenibacillus, isolated from South China Sea.</title>
        <authorList>
            <person name="Huang H."/>
            <person name="Mo K."/>
            <person name="Hu Y."/>
        </authorList>
    </citation>
    <scope>NUCLEOTIDE SEQUENCE</scope>
    <source>
        <strain evidence="9">IB182363</strain>
    </source>
</reference>
<protein>
    <submittedName>
        <fullName evidence="9">Sensor histidine kinase</fullName>
    </submittedName>
</protein>
<dbReference type="SUPFAM" id="SSF55874">
    <property type="entry name" value="ATPase domain of HSP90 chaperone/DNA topoisomerase II/histidine kinase"/>
    <property type="match status" value="1"/>
</dbReference>
<keyword evidence="4" id="KW-0808">Transferase</keyword>
<keyword evidence="7" id="KW-0812">Transmembrane</keyword>
<feature type="region of interest" description="Disordered" evidence="6">
    <location>
        <begin position="582"/>
        <end position="609"/>
    </location>
</feature>
<evidence type="ECO:0000256" key="4">
    <source>
        <dbReference type="ARBA" id="ARBA00022679"/>
    </source>
</evidence>
<dbReference type="EMBL" id="JACXJA010000027">
    <property type="protein sequence ID" value="MBD2864175.1"/>
    <property type="molecule type" value="Genomic_DNA"/>
</dbReference>
<keyword evidence="3" id="KW-0597">Phosphoprotein</keyword>
<accession>A0A927CE71</accession>
<evidence type="ECO:0000256" key="3">
    <source>
        <dbReference type="ARBA" id="ARBA00022553"/>
    </source>
</evidence>
<comment type="subcellular location">
    <subcellularLocation>
        <location evidence="1">Cell membrane</location>
        <topology evidence="1">Multi-pass membrane protein</topology>
    </subcellularLocation>
</comment>
<evidence type="ECO:0000313" key="9">
    <source>
        <dbReference type="EMBL" id="MBD2864175.1"/>
    </source>
</evidence>
<keyword evidence="10" id="KW-1185">Reference proteome</keyword>
<keyword evidence="5 7" id="KW-0472">Membrane</keyword>
<proteinExistence type="predicted"/>
<dbReference type="RefSeq" id="WP_190929800.1">
    <property type="nucleotide sequence ID" value="NZ_JACXJA010000027.1"/>
</dbReference>
<evidence type="ECO:0000256" key="1">
    <source>
        <dbReference type="ARBA" id="ARBA00004651"/>
    </source>
</evidence>
<dbReference type="Gene3D" id="6.10.340.10">
    <property type="match status" value="1"/>
</dbReference>
<dbReference type="InterPro" id="IPR036890">
    <property type="entry name" value="HATPase_C_sf"/>
</dbReference>
<gene>
    <name evidence="9" type="ORF">IDH45_19515</name>
</gene>
<evidence type="ECO:0000256" key="7">
    <source>
        <dbReference type="SAM" id="Phobius"/>
    </source>
</evidence>
<keyword evidence="9" id="KW-0418">Kinase</keyword>
<dbReference type="GO" id="GO:0000155">
    <property type="term" value="F:phosphorelay sensor kinase activity"/>
    <property type="evidence" value="ECO:0007669"/>
    <property type="project" value="InterPro"/>
</dbReference>
<evidence type="ECO:0000256" key="6">
    <source>
        <dbReference type="SAM" id="MobiDB-lite"/>
    </source>
</evidence>
<dbReference type="PROSITE" id="PS50885">
    <property type="entry name" value="HAMP"/>
    <property type="match status" value="1"/>
</dbReference>
<sequence length="639" mass="72402">MGSWMKDWRLRPLLLLVFLAFTGILLLLTLAIAYYGVSKIITEHTSQVRLELLNEAQKQLTAQFREIEETGLAISTHPELLQLLSGKSAGVFEAIRGRQNVNTTINSFLYSKAFISSIVVYSSMYNDIPYSEKDRVLPLDRMPVYPDMIRLEAADSIWIGSHPDTTALYNQQPVITFLSKVYSYNGAVAGYLEVNVIEKALAKIFQTDDMNQESIRFILDSGGRLISVRTGTNTAPALLEHEAAKQAWYTNLQTDQNQGYRKVNQNGKAYLMMYSRPNHAQWRVVEMIPTTVLYRPVYTIRNMVLLVGLFGMLLSVPVAFYLSRRIIRPLPELLSGFKQMETGNFNVRMGENNHILEFKLLSVAFNRTNVQLHDLLEQLKEEHRAKREAEFAALQSQINPHFLYNTLDMINWMAATRGVSEISVLSTKLAKLFRISLSKGRTFIPLREELEHCILYMDLQQARFKDKFAYRIDVPPDLQRYLVPKLILQPFIENSIIHGFGGHDTVHPTITIQAWEVKGSRRSSLRIRIEDNGKGMQHEASLAPQATGGKPDADGNSGYGIGNVMQRIQLYFGREYGVKVESRDSGGYGQEEPGAHDERCQEKRTDSQIGVRAELTLPVLTSQEDVAPYVKTGGTRPDA</sequence>
<feature type="transmembrane region" description="Helical" evidence="7">
    <location>
        <begin position="303"/>
        <end position="322"/>
    </location>
</feature>
<comment type="caution">
    <text evidence="9">The sequence shown here is derived from an EMBL/GenBank/DDBJ whole genome shotgun (WGS) entry which is preliminary data.</text>
</comment>
<dbReference type="InterPro" id="IPR050640">
    <property type="entry name" value="Bact_2-comp_sensor_kinase"/>
</dbReference>
<name>A0A927CE71_9BACL</name>
<evidence type="ECO:0000313" key="10">
    <source>
        <dbReference type="Proteomes" id="UP000639396"/>
    </source>
</evidence>
<dbReference type="GO" id="GO:0005886">
    <property type="term" value="C:plasma membrane"/>
    <property type="evidence" value="ECO:0007669"/>
    <property type="project" value="UniProtKB-SubCell"/>
</dbReference>
<feature type="domain" description="HAMP" evidence="8">
    <location>
        <begin position="324"/>
        <end position="377"/>
    </location>
</feature>
<keyword evidence="2" id="KW-1003">Cell membrane</keyword>